<dbReference type="CDD" id="cd01294">
    <property type="entry name" value="DHOase"/>
    <property type="match status" value="1"/>
</dbReference>
<comment type="pathway">
    <text evidence="2">Pyrimidine metabolism; UMP biosynthesis via de novo pathway; (S)-dihydroorotate from bicarbonate: step 3/3.</text>
</comment>
<comment type="similarity">
    <text evidence="3">Belongs to the metallo-dependent hydrolases superfamily. DHOase family. Class II DHOase subfamily.</text>
</comment>
<organism evidence="10 11">
    <name type="scientific">Lipomyces tetrasporus</name>
    <dbReference type="NCBI Taxonomy" id="54092"/>
    <lineage>
        <taxon>Eukaryota</taxon>
        <taxon>Fungi</taxon>
        <taxon>Dikarya</taxon>
        <taxon>Ascomycota</taxon>
        <taxon>Saccharomycotina</taxon>
        <taxon>Lipomycetes</taxon>
        <taxon>Lipomycetales</taxon>
        <taxon>Lipomycetaceae</taxon>
        <taxon>Lipomyces</taxon>
    </lineage>
</organism>
<keyword evidence="8" id="KW-0665">Pyrimidine biosynthesis</keyword>
<dbReference type="EC" id="3.5.2.3" evidence="4"/>
<comment type="caution">
    <text evidence="10">The sequence shown here is derived from an EMBL/GenBank/DDBJ whole genome shotgun (WGS) entry which is preliminary data.</text>
</comment>
<gene>
    <name evidence="10" type="ORF">POJ06DRAFT_264366</name>
</gene>
<dbReference type="EMBL" id="JARPMG010000001">
    <property type="protein sequence ID" value="KAJ8103539.1"/>
    <property type="molecule type" value="Genomic_DNA"/>
</dbReference>
<protein>
    <recommendedName>
        <fullName evidence="4">dihydroorotase</fullName>
        <ecNumber evidence="4">3.5.2.3</ecNumber>
    </recommendedName>
</protein>
<evidence type="ECO:0000313" key="11">
    <source>
        <dbReference type="Proteomes" id="UP001217417"/>
    </source>
</evidence>
<dbReference type="GO" id="GO:0046872">
    <property type="term" value="F:metal ion binding"/>
    <property type="evidence" value="ECO:0007669"/>
    <property type="project" value="UniProtKB-KW"/>
</dbReference>
<keyword evidence="5" id="KW-0479">Metal-binding</keyword>
<feature type="domain" description="Amidohydrolase-related" evidence="9">
    <location>
        <begin position="77"/>
        <end position="177"/>
    </location>
</feature>
<dbReference type="PANTHER" id="PTHR43137:SF1">
    <property type="entry name" value="DIHYDROOROTASE"/>
    <property type="match status" value="1"/>
</dbReference>
<reference evidence="10" key="1">
    <citation type="submission" date="2023-03" db="EMBL/GenBank/DDBJ databases">
        <title>Near-Complete genome sequence of Lipomyces tetrasporous NRRL Y-64009, an oleaginous yeast capable of growing on lignocellulosic hydrolysates.</title>
        <authorList>
            <consortium name="Lawrence Berkeley National Laboratory"/>
            <person name="Jagtap S.S."/>
            <person name="Liu J.-J."/>
            <person name="Walukiewicz H.E."/>
            <person name="Pangilinan J."/>
            <person name="Lipzen A."/>
            <person name="Ahrendt S."/>
            <person name="Koriabine M."/>
            <person name="Cobaugh K."/>
            <person name="Salamov A."/>
            <person name="Yoshinaga Y."/>
            <person name="Ng V."/>
            <person name="Daum C."/>
            <person name="Grigoriev I.V."/>
            <person name="Slininger P.J."/>
            <person name="Dien B.S."/>
            <person name="Jin Y.-S."/>
            <person name="Rao C.V."/>
        </authorList>
    </citation>
    <scope>NUCLEOTIDE SEQUENCE</scope>
    <source>
        <strain evidence="10">NRRL Y-64009</strain>
    </source>
</reference>
<sequence length="344" mass="37377">MADTITLSRPVADFHVHVRDGDMMRLVIPTIKQGGVSVAYIMPNLVPPLTCVADVLAYKSRLEAVDSSISYIMTLYLSPEITPEVIHEAANAGITGVKCYPAGVTTNSDYGVASYIPYYPTFAAMEEEGMVLNLHGECPSSGHIHVLNAEEEFLPTLKDIHSRFPRLRIVLEHCTSAAAVQAVKECGPTVAATITAHHLFLTIDNWAGNSLNYCKPVAKFPSDKQALLDAATSGDPKFFFGSDSAPHPIGNKEKGKNAAAGVFTQTHAAAYVAEAFYQLGKLDKLAAFLCDFGRQFYKIQEKEPEWTVVLRKEENVVPALLGEGAGAVVPFKAGEQLHWKVEIV</sequence>
<name>A0AAD7VW14_9ASCO</name>
<evidence type="ECO:0000256" key="7">
    <source>
        <dbReference type="ARBA" id="ARBA00022833"/>
    </source>
</evidence>
<dbReference type="SUPFAM" id="SSF51556">
    <property type="entry name" value="Metallo-dependent hydrolases"/>
    <property type="match status" value="1"/>
</dbReference>
<evidence type="ECO:0000256" key="8">
    <source>
        <dbReference type="ARBA" id="ARBA00022975"/>
    </source>
</evidence>
<keyword evidence="6" id="KW-0378">Hydrolase</keyword>
<comment type="cofactor">
    <cofactor evidence="1">
        <name>Zn(2+)</name>
        <dbReference type="ChEBI" id="CHEBI:29105"/>
    </cofactor>
</comment>
<evidence type="ECO:0000259" key="9">
    <source>
        <dbReference type="Pfam" id="PF04909"/>
    </source>
</evidence>
<dbReference type="HAMAP" id="MF_00219">
    <property type="entry name" value="PyrC_classII"/>
    <property type="match status" value="1"/>
</dbReference>
<dbReference type="FunFam" id="3.20.20.140:FF:000041">
    <property type="entry name" value="Dihydroorotase, variant"/>
    <property type="match status" value="1"/>
</dbReference>
<dbReference type="InterPro" id="IPR006680">
    <property type="entry name" value="Amidohydro-rel"/>
</dbReference>
<dbReference type="PROSITE" id="PS00483">
    <property type="entry name" value="DIHYDROOROTASE_2"/>
    <property type="match status" value="1"/>
</dbReference>
<dbReference type="GO" id="GO:0006221">
    <property type="term" value="P:pyrimidine nucleotide biosynthetic process"/>
    <property type="evidence" value="ECO:0007669"/>
    <property type="project" value="UniProtKB-KW"/>
</dbReference>
<dbReference type="RefSeq" id="XP_056046989.1">
    <property type="nucleotide sequence ID" value="XM_056189001.1"/>
</dbReference>
<evidence type="ECO:0000256" key="4">
    <source>
        <dbReference type="ARBA" id="ARBA00012860"/>
    </source>
</evidence>
<dbReference type="NCBIfam" id="TIGR00856">
    <property type="entry name" value="pyrC_dimer"/>
    <property type="match status" value="1"/>
</dbReference>
<evidence type="ECO:0000313" key="10">
    <source>
        <dbReference type="EMBL" id="KAJ8103539.1"/>
    </source>
</evidence>
<accession>A0AAD7VW14</accession>
<evidence type="ECO:0000256" key="2">
    <source>
        <dbReference type="ARBA" id="ARBA00004880"/>
    </source>
</evidence>
<dbReference type="Proteomes" id="UP001217417">
    <property type="component" value="Unassembled WGS sequence"/>
</dbReference>
<dbReference type="PROSITE" id="PS00482">
    <property type="entry name" value="DIHYDROOROTASE_1"/>
    <property type="match status" value="1"/>
</dbReference>
<dbReference type="PIRSF" id="PIRSF001237">
    <property type="entry name" value="DHOdimr"/>
    <property type="match status" value="1"/>
</dbReference>
<keyword evidence="11" id="KW-1185">Reference proteome</keyword>
<dbReference type="Pfam" id="PF04909">
    <property type="entry name" value="Amidohydro_2"/>
    <property type="match status" value="1"/>
</dbReference>
<evidence type="ECO:0000256" key="1">
    <source>
        <dbReference type="ARBA" id="ARBA00001947"/>
    </source>
</evidence>
<dbReference type="InterPro" id="IPR002195">
    <property type="entry name" value="Dihydroorotase_CS"/>
</dbReference>
<dbReference type="InterPro" id="IPR004721">
    <property type="entry name" value="DHOdimr"/>
</dbReference>
<keyword evidence="7" id="KW-0862">Zinc</keyword>
<evidence type="ECO:0000256" key="3">
    <source>
        <dbReference type="ARBA" id="ARBA00005631"/>
    </source>
</evidence>
<evidence type="ECO:0000256" key="6">
    <source>
        <dbReference type="ARBA" id="ARBA00022801"/>
    </source>
</evidence>
<dbReference type="AlphaFoldDB" id="A0AAD7VW14"/>
<dbReference type="GO" id="GO:0006207">
    <property type="term" value="P:'de novo' pyrimidine nucleobase biosynthetic process"/>
    <property type="evidence" value="ECO:0007669"/>
    <property type="project" value="TreeGrafter"/>
</dbReference>
<dbReference type="GO" id="GO:0005737">
    <property type="term" value="C:cytoplasm"/>
    <property type="evidence" value="ECO:0007669"/>
    <property type="project" value="TreeGrafter"/>
</dbReference>
<proteinExistence type="inferred from homology"/>
<dbReference type="GeneID" id="80884167"/>
<dbReference type="InterPro" id="IPR032466">
    <property type="entry name" value="Metal_Hydrolase"/>
</dbReference>
<dbReference type="PANTHER" id="PTHR43137">
    <property type="entry name" value="DIHYDROOROTASE"/>
    <property type="match status" value="1"/>
</dbReference>
<dbReference type="GO" id="GO:0004151">
    <property type="term" value="F:dihydroorotase activity"/>
    <property type="evidence" value="ECO:0007669"/>
    <property type="project" value="UniProtKB-EC"/>
</dbReference>
<evidence type="ECO:0000256" key="5">
    <source>
        <dbReference type="ARBA" id="ARBA00022723"/>
    </source>
</evidence>
<dbReference type="Gene3D" id="3.20.20.140">
    <property type="entry name" value="Metal-dependent hydrolases"/>
    <property type="match status" value="1"/>
</dbReference>